<dbReference type="CDD" id="cd00109">
    <property type="entry name" value="Kunitz-type"/>
    <property type="match status" value="2"/>
</dbReference>
<dbReference type="GO" id="GO:0000272">
    <property type="term" value="P:polysaccharide catabolic process"/>
    <property type="evidence" value="ECO:0007669"/>
    <property type="project" value="UniProtKB-KW"/>
</dbReference>
<keyword evidence="13" id="KW-1133">Transmembrane helix</keyword>
<dbReference type="PROSITE" id="PS50279">
    <property type="entry name" value="BPTI_KUNITZ_2"/>
    <property type="match status" value="2"/>
</dbReference>
<feature type="domain" description="BPTI/Kunitz inhibitor" evidence="14">
    <location>
        <begin position="134"/>
        <end position="184"/>
    </location>
</feature>
<sequence>MEGKTNPKDQFESEDDYGGYNQKSKSKNSSTTIAIVVVAVLVATAFALVCYFGFRDTSADPPENSIGSPEPETDICQLPPEKGPCEAYMPRWGYDPVRKECIEFIYGGCEGNGNNFETRESCTEYCKDEDTDVCELPKEIGPCDGAMPRWYFDPSEERCMEFIYGGCEGNENNFMTEDDCESKCGDMGGLPPTCIQLQDSVYSMEDVTDLFGPSTLLNDVCPPVRTGNLREEAALPTGHFASNQINIGPSPIRLFPHSAIMDKRGIIYESYTLDRWTDPKRTDEFYQLTPGKTDMPWEKIPSVGAGMQQTNSGPDGTPLSTFSGLTGVRVGIENSSDAVMTDFDIMYATFMYHNEHGSLEVPLVRGAAMLTHIFTNANPVITPYCLTAINGVDASFECPEEETKADKGTAYVEVSCNSNTGILSLVVHTTKPIPHVTDVQWAATVSTGWESARYMNTCDSNICTLSSDGMTVTLIIPDAKDTMNYAINIINMLVIPQSDYSYWYHPNPAVVACSPSPAVTISYSGRMPVWFYGTSTITTAHCLGNNISDAMVDVVLSLSSPASSLDEIDYIFVTDDEWTADHAWIPCSPDVCNIIDGGMNVVFTLIPTSEISYFAANVHGQFIIETEPWNWRRQPRKIQCPWVSETPQDISITDKSFIFELQEPGNLDMTNTRKFMAYFDKDMTVTVNDDGLFEFQPQDGGHFTGHMQLVYAGTSPMGDNSIAESLHKYAGVYSYKPKTRFCVEGDIGFISYDWNKQGDDFFGQNPNQDLLTVALPHHEEQLNSENLIETPWGFKGHIGDRWVLQEDLPKASIEPDQDAVERIKNDEDAVRLNHLLAAIEKDAMFETLVEDCTREGAQSYWAGKSIGMVTRLATISRAFGTDHYKKLDESLRTCLDLWLGIVGGLPIENVLRYDQVWGGMFMRSAGLEEEIYPWTNFGFVSYADHHFHFGYWMYAIAYYAKYYPQWAMKEENKVRITSLARDVGNPSKKDRFFPTVRQKDWFFGSSWATGIGGGARQEESASEAINCYHALGALGASMKDPVMEAFGRLMTATELRATRYYWTVRENNRHIFPEPLQTYGVLGQLQEDGIFYYTLNWECDPDQFPQRHACIVGIQLIPIMSISHWYMDQEWAKNVYDVCSWAIDPVSAPGGDMIDQTWDTTDPVTTRWGAFCQTIMSKKDTASQADAIAYTLALNTSDLEPGSGLASNLLFIYEST</sequence>
<evidence type="ECO:0000259" key="14">
    <source>
        <dbReference type="PROSITE" id="PS50279"/>
    </source>
</evidence>
<evidence type="ECO:0000313" key="16">
    <source>
        <dbReference type="Proteomes" id="UP001152320"/>
    </source>
</evidence>
<protein>
    <recommendedName>
        <fullName evidence="3">glucan endo-1,3-beta-D-glucosidase</fullName>
        <ecNumber evidence="3">3.2.1.39</ecNumber>
    </recommendedName>
</protein>
<dbReference type="EMBL" id="JAIZAY010000009">
    <property type="protein sequence ID" value="KAJ8036269.1"/>
    <property type="molecule type" value="Genomic_DNA"/>
</dbReference>
<dbReference type="InterPro" id="IPR040720">
    <property type="entry name" value="GH81_C"/>
</dbReference>
<dbReference type="Proteomes" id="UP001152320">
    <property type="component" value="Chromosome 9"/>
</dbReference>
<dbReference type="SMART" id="SM00131">
    <property type="entry name" value="KU"/>
    <property type="match status" value="2"/>
</dbReference>
<evidence type="ECO:0000256" key="1">
    <source>
        <dbReference type="ARBA" id="ARBA00000382"/>
    </source>
</evidence>
<evidence type="ECO:0000256" key="3">
    <source>
        <dbReference type="ARBA" id="ARBA00012780"/>
    </source>
</evidence>
<dbReference type="InterPro" id="IPR020901">
    <property type="entry name" value="Prtase_inh_Kunz-CS"/>
</dbReference>
<dbReference type="PANTHER" id="PTHR31983:SF0">
    <property type="entry name" value="GLUCAN ENDO-1,3-BETA-D-GLUCOSIDASE 2"/>
    <property type="match status" value="1"/>
</dbReference>
<keyword evidence="8" id="KW-0119">Carbohydrate metabolism</keyword>
<dbReference type="Gene3D" id="4.10.410.10">
    <property type="entry name" value="Pancreatic trypsin inhibitor Kunitz domain"/>
    <property type="match status" value="2"/>
</dbReference>
<dbReference type="GO" id="GO:0004867">
    <property type="term" value="F:serine-type endopeptidase inhibitor activity"/>
    <property type="evidence" value="ECO:0007669"/>
    <property type="project" value="UniProtKB-KW"/>
</dbReference>
<organism evidence="15 16">
    <name type="scientific">Holothuria leucospilota</name>
    <name type="common">Black long sea cucumber</name>
    <name type="synonym">Mertensiothuria leucospilota</name>
    <dbReference type="NCBI Taxonomy" id="206669"/>
    <lineage>
        <taxon>Eukaryota</taxon>
        <taxon>Metazoa</taxon>
        <taxon>Echinodermata</taxon>
        <taxon>Eleutherozoa</taxon>
        <taxon>Echinozoa</taxon>
        <taxon>Holothuroidea</taxon>
        <taxon>Aspidochirotacea</taxon>
        <taxon>Aspidochirotida</taxon>
        <taxon>Holothuriidae</taxon>
        <taxon>Holothuria</taxon>
    </lineage>
</organism>
<comment type="caution">
    <text evidence="15">The sequence shown here is derived from an EMBL/GenBank/DDBJ whole genome shotgun (WGS) entry which is preliminary data.</text>
</comment>
<comment type="catalytic activity">
    <reaction evidence="1">
        <text>Hydrolysis of (1-&gt;3)-beta-D-glucosidic linkages in (1-&gt;3)-beta-D-glucans.</text>
        <dbReference type="EC" id="3.2.1.39"/>
    </reaction>
</comment>
<evidence type="ECO:0000256" key="4">
    <source>
        <dbReference type="ARBA" id="ARBA00022690"/>
    </source>
</evidence>
<dbReference type="Pfam" id="PF00014">
    <property type="entry name" value="Kunitz_BPTI"/>
    <property type="match status" value="2"/>
</dbReference>
<evidence type="ECO:0000256" key="2">
    <source>
        <dbReference type="ARBA" id="ARBA00010730"/>
    </source>
</evidence>
<dbReference type="EC" id="3.2.1.39" evidence="3"/>
<dbReference type="SUPFAM" id="SSF57362">
    <property type="entry name" value="BPTI-like"/>
    <property type="match status" value="2"/>
</dbReference>
<keyword evidence="6" id="KW-0722">Serine protease inhibitor</keyword>
<dbReference type="InterPro" id="IPR005200">
    <property type="entry name" value="Endo-beta-glucanase"/>
</dbReference>
<keyword evidence="4" id="KW-0646">Protease inhibitor</keyword>
<evidence type="ECO:0000256" key="13">
    <source>
        <dbReference type="SAM" id="Phobius"/>
    </source>
</evidence>
<dbReference type="PRINTS" id="PR00759">
    <property type="entry name" value="BASICPTASE"/>
</dbReference>
<evidence type="ECO:0000256" key="8">
    <source>
        <dbReference type="ARBA" id="ARBA00023277"/>
    </source>
</evidence>
<evidence type="ECO:0000256" key="11">
    <source>
        <dbReference type="ARBA" id="ARBA00023326"/>
    </source>
</evidence>
<dbReference type="OrthoDB" id="4473401at2759"/>
<dbReference type="InterPro" id="IPR002223">
    <property type="entry name" value="Kunitz_BPTI"/>
</dbReference>
<dbReference type="Pfam" id="PF17652">
    <property type="entry name" value="Glyco_hydro81C"/>
    <property type="match status" value="1"/>
</dbReference>
<dbReference type="FunFam" id="4.10.410.10:FF:000002">
    <property type="entry name" value="WAP, follistatin/kazal, immunoglobulin, kunitz and netrin domain-containing 2"/>
    <property type="match status" value="1"/>
</dbReference>
<dbReference type="AlphaFoldDB" id="A0A9Q1H7U3"/>
<evidence type="ECO:0000256" key="10">
    <source>
        <dbReference type="ARBA" id="ARBA00023316"/>
    </source>
</evidence>
<dbReference type="PROSITE" id="PS52008">
    <property type="entry name" value="GH81"/>
    <property type="match status" value="1"/>
</dbReference>
<proteinExistence type="inferred from homology"/>
<dbReference type="GO" id="GO:0071555">
    <property type="term" value="P:cell wall organization"/>
    <property type="evidence" value="ECO:0007669"/>
    <property type="project" value="UniProtKB-KW"/>
</dbReference>
<gene>
    <name evidence="15" type="ORF">HOLleu_20190</name>
</gene>
<keyword evidence="16" id="KW-1185">Reference proteome</keyword>
<dbReference type="PROSITE" id="PS00280">
    <property type="entry name" value="BPTI_KUNITZ_1"/>
    <property type="match status" value="1"/>
</dbReference>
<keyword evidence="13" id="KW-0812">Transmembrane</keyword>
<evidence type="ECO:0000256" key="9">
    <source>
        <dbReference type="ARBA" id="ARBA00023295"/>
    </source>
</evidence>
<keyword evidence="9" id="KW-0326">Glycosidase</keyword>
<keyword evidence="10" id="KW-0961">Cell wall biogenesis/degradation</keyword>
<dbReference type="GO" id="GO:0052861">
    <property type="term" value="F:endo-1,3(4)-beta-glucanase activity"/>
    <property type="evidence" value="ECO:0007669"/>
    <property type="project" value="InterPro"/>
</dbReference>
<evidence type="ECO:0000256" key="7">
    <source>
        <dbReference type="ARBA" id="ARBA00023157"/>
    </source>
</evidence>
<keyword evidence="13" id="KW-0472">Membrane</keyword>
<reference evidence="15" key="1">
    <citation type="submission" date="2021-10" db="EMBL/GenBank/DDBJ databases">
        <title>Tropical sea cucumber genome reveals ecological adaptation and Cuvierian tubules defense mechanism.</title>
        <authorList>
            <person name="Chen T."/>
        </authorList>
    </citation>
    <scope>NUCLEOTIDE SEQUENCE</scope>
    <source>
        <strain evidence="15">Nanhai2018</strain>
        <tissue evidence="15">Muscle</tissue>
    </source>
</reference>
<dbReference type="GO" id="GO:0042973">
    <property type="term" value="F:glucan endo-1,3-beta-D-glucosidase activity"/>
    <property type="evidence" value="ECO:0007669"/>
    <property type="project" value="UniProtKB-EC"/>
</dbReference>
<comment type="similarity">
    <text evidence="2">Belongs to the glycosyl hydrolase 81 family.</text>
</comment>
<feature type="region of interest" description="Disordered" evidence="12">
    <location>
        <begin position="1"/>
        <end position="26"/>
    </location>
</feature>
<dbReference type="PANTHER" id="PTHR31983">
    <property type="entry name" value="ENDO-1,3(4)-BETA-GLUCANASE 1"/>
    <property type="match status" value="1"/>
</dbReference>
<feature type="domain" description="BPTI/Kunitz inhibitor" evidence="14">
    <location>
        <begin position="76"/>
        <end position="126"/>
    </location>
</feature>
<evidence type="ECO:0000256" key="6">
    <source>
        <dbReference type="ARBA" id="ARBA00022900"/>
    </source>
</evidence>
<keyword evidence="5" id="KW-0378">Hydrolase</keyword>
<feature type="compositionally biased region" description="Basic and acidic residues" evidence="12">
    <location>
        <begin position="1"/>
        <end position="11"/>
    </location>
</feature>
<name>A0A9Q1H7U3_HOLLE</name>
<evidence type="ECO:0000256" key="5">
    <source>
        <dbReference type="ARBA" id="ARBA00022801"/>
    </source>
</evidence>
<dbReference type="InterPro" id="IPR036880">
    <property type="entry name" value="Kunitz_BPTI_sf"/>
</dbReference>
<evidence type="ECO:0000313" key="15">
    <source>
        <dbReference type="EMBL" id="KAJ8036269.1"/>
    </source>
</evidence>
<dbReference type="FunFam" id="4.10.410.10:FF:000021">
    <property type="entry name" value="Serine protease inhibitor, putative"/>
    <property type="match status" value="1"/>
</dbReference>
<keyword evidence="7" id="KW-1015">Disulfide bond</keyword>
<accession>A0A9Q1H7U3</accession>
<evidence type="ECO:0000256" key="12">
    <source>
        <dbReference type="SAM" id="MobiDB-lite"/>
    </source>
</evidence>
<keyword evidence="11" id="KW-0624">Polysaccharide degradation</keyword>
<feature type="transmembrane region" description="Helical" evidence="13">
    <location>
        <begin position="33"/>
        <end position="54"/>
    </location>
</feature>